<evidence type="ECO:0000256" key="5">
    <source>
        <dbReference type="ARBA" id="ARBA00023077"/>
    </source>
</evidence>
<dbReference type="Pfam" id="PF00593">
    <property type="entry name" value="TonB_dep_Rec_b-barrel"/>
    <property type="match status" value="1"/>
</dbReference>
<dbReference type="KEGG" id="tol:TOL_2764"/>
<keyword evidence="11" id="KW-0675">Receptor</keyword>
<dbReference type="PATRIC" id="fig|1298593.3.peg.2669"/>
<dbReference type="Gene3D" id="2.40.170.20">
    <property type="entry name" value="TonB-dependent receptor, beta-barrel domain"/>
    <property type="match status" value="1"/>
</dbReference>
<dbReference type="InterPro" id="IPR000531">
    <property type="entry name" value="Beta-barrel_TonB"/>
</dbReference>
<evidence type="ECO:0000256" key="8">
    <source>
        <dbReference type="RuleBase" id="RU003357"/>
    </source>
</evidence>
<keyword evidence="4" id="KW-0812">Transmembrane</keyword>
<dbReference type="Gene3D" id="2.170.130.10">
    <property type="entry name" value="TonB-dependent receptor, plug domain"/>
    <property type="match status" value="1"/>
</dbReference>
<keyword evidence="5 8" id="KW-0798">TonB box</keyword>
<dbReference type="Proteomes" id="UP000011866">
    <property type="component" value="Chromosome"/>
</dbReference>
<dbReference type="HOGENOM" id="CLU_008287_9_1_6"/>
<protein>
    <submittedName>
        <fullName evidence="11">TonB-dependent receptor</fullName>
    </submittedName>
</protein>
<dbReference type="SUPFAM" id="SSF56935">
    <property type="entry name" value="Porins"/>
    <property type="match status" value="1"/>
</dbReference>
<name>M5E6R8_9GAMM</name>
<keyword evidence="2" id="KW-0813">Transport</keyword>
<dbReference type="PANTHER" id="PTHR32552">
    <property type="entry name" value="FERRICHROME IRON RECEPTOR-RELATED"/>
    <property type="match status" value="1"/>
</dbReference>
<keyword evidence="12" id="KW-1185">Reference proteome</keyword>
<dbReference type="GeneID" id="79177525"/>
<accession>M5E6R8</accession>
<dbReference type="InterPro" id="IPR036942">
    <property type="entry name" value="Beta-barrel_TonB_sf"/>
</dbReference>
<keyword evidence="3" id="KW-1134">Transmembrane beta strand</keyword>
<dbReference type="InterPro" id="IPR037066">
    <property type="entry name" value="Plug_dom_sf"/>
</dbReference>
<evidence type="ECO:0000256" key="6">
    <source>
        <dbReference type="ARBA" id="ARBA00023136"/>
    </source>
</evidence>
<evidence type="ECO:0000256" key="3">
    <source>
        <dbReference type="ARBA" id="ARBA00022452"/>
    </source>
</evidence>
<dbReference type="AlphaFoldDB" id="M5E6R8"/>
<evidence type="ECO:0000256" key="1">
    <source>
        <dbReference type="ARBA" id="ARBA00004571"/>
    </source>
</evidence>
<feature type="domain" description="TonB-dependent receptor-like beta-barrel" evidence="9">
    <location>
        <begin position="277"/>
        <end position="744"/>
    </location>
</feature>
<dbReference type="InterPro" id="IPR012910">
    <property type="entry name" value="Plug_dom"/>
</dbReference>
<dbReference type="PANTHER" id="PTHR32552:SF83">
    <property type="entry name" value="BLR3904 PROTEIN"/>
    <property type="match status" value="1"/>
</dbReference>
<dbReference type="Pfam" id="PF07715">
    <property type="entry name" value="Plug"/>
    <property type="match status" value="1"/>
</dbReference>
<evidence type="ECO:0000256" key="7">
    <source>
        <dbReference type="ARBA" id="ARBA00023237"/>
    </source>
</evidence>
<evidence type="ECO:0000313" key="11">
    <source>
        <dbReference type="EMBL" id="CCU73160.1"/>
    </source>
</evidence>
<comment type="similarity">
    <text evidence="8">Belongs to the TonB-dependent receptor family.</text>
</comment>
<dbReference type="InterPro" id="IPR039426">
    <property type="entry name" value="TonB-dep_rcpt-like"/>
</dbReference>
<gene>
    <name evidence="11" type="ORF">TOL_2764</name>
</gene>
<comment type="subcellular location">
    <subcellularLocation>
        <location evidence="1">Cell outer membrane</location>
        <topology evidence="1">Multi-pass membrane protein</topology>
    </subcellularLocation>
</comment>
<dbReference type="eggNOG" id="COG4774">
    <property type="taxonomic scope" value="Bacteria"/>
</dbReference>
<evidence type="ECO:0000313" key="12">
    <source>
        <dbReference type="Proteomes" id="UP000011866"/>
    </source>
</evidence>
<evidence type="ECO:0000259" key="9">
    <source>
        <dbReference type="Pfam" id="PF00593"/>
    </source>
</evidence>
<dbReference type="CDD" id="cd01347">
    <property type="entry name" value="ligand_gated_channel"/>
    <property type="match status" value="1"/>
</dbReference>
<dbReference type="GO" id="GO:0009279">
    <property type="term" value="C:cell outer membrane"/>
    <property type="evidence" value="ECO:0007669"/>
    <property type="project" value="UniProtKB-SubCell"/>
</dbReference>
<evidence type="ECO:0000259" key="10">
    <source>
        <dbReference type="Pfam" id="PF07715"/>
    </source>
</evidence>
<dbReference type="RefSeq" id="WP_015487875.1">
    <property type="nucleotide sequence ID" value="NC_020888.1"/>
</dbReference>
<dbReference type="EMBL" id="HF680312">
    <property type="protein sequence ID" value="CCU73160.1"/>
    <property type="molecule type" value="Genomic_DNA"/>
</dbReference>
<evidence type="ECO:0000256" key="4">
    <source>
        <dbReference type="ARBA" id="ARBA00022692"/>
    </source>
</evidence>
<reference evidence="11 12" key="1">
    <citation type="journal article" date="2013" name="Genome Announc.">
        <title>Genome Sequence of Thalassolituus oleivorans MIL-1 (DSM 14913T).</title>
        <authorList>
            <person name="Golyshin P.N."/>
            <person name="Werner J."/>
            <person name="Chernikova T.N."/>
            <person name="Tran H."/>
            <person name="Ferrer M."/>
            <person name="Yakimov M.M."/>
            <person name="Teeling H."/>
            <person name="Golyshina O.V."/>
        </authorList>
    </citation>
    <scope>NUCLEOTIDE SEQUENCE [LARGE SCALE GENOMIC DNA]</scope>
    <source>
        <strain evidence="11 12">MIL-1</strain>
    </source>
</reference>
<keyword evidence="7" id="KW-0998">Cell outer membrane</keyword>
<keyword evidence="6 8" id="KW-0472">Membrane</keyword>
<evidence type="ECO:0000256" key="2">
    <source>
        <dbReference type="ARBA" id="ARBA00022448"/>
    </source>
</evidence>
<proteinExistence type="inferred from homology"/>
<dbReference type="GO" id="GO:0015344">
    <property type="term" value="F:siderophore uptake transmembrane transporter activity"/>
    <property type="evidence" value="ECO:0007669"/>
    <property type="project" value="TreeGrafter"/>
</dbReference>
<sequence length="776" mass="84459">MDKKTAKSSGKLTLRTTRLAPGATTLSIGLPALLLGSLPLANMAMADDTIMLDTMQVEERTVDTNPYAEPGAPYKAKVSGDSRHVKDIAETPQTMTVLTQTQIQESGRSDLKDILDAQPGITLGTGENGNAFGDRYVIRGHEARSDVFVDGLRDPGMTTRESFAVEQVEITKGPSSTFAGRGSTGGAVNSITKQASSEYDFNKVEAGLGTDNYRRITLDTNRSINDDLAVRANVLHSYEEIPDRDPNDKERNGLALSGAYQATDKLKIIADYYHLSAFENNDIGSYIDRTTGKVNDDIPAYAQKQDFIKSRVDTVTLRAEYELNDNLRIENSMRHGTTNNGYVVTGARGTSRDVTDPAGDIATISLSTHQGWQEVEYFANQLNLFIDTEIAGMAHQFVVGGEYSKHDVLNGVYSVTNEGDSNCLVSGRGGVSNGYCLQDENGNYIDNIDTLMGRNINKGAADSDYQIDTISLYVMDTIDITDEFSVFAGVRADTFEYKNIVTGRDGSDTTYEYDDTLWNGHIGTMYDITDNGNVYLTYSTSANINGGESDVGGNCGYGGLCSSAESVDKAKPEKVENIELGTKWNLLNEKLLATAALFQVTKDDVMEGTDYDTAGTYNTGKNRVKGVEFSLVGNITERLSTQLGMALMKSEILKTAATSGGEPVEPGGRLANFANRSAFAQVRYQLTDKFSFGAAANHSSEVYVGQPDSTASEDLRVPSYTIFDAFASYEFNEQLNARVNVANLTDKDYYLTAYRSGAFAYIGDARNAQLTVAYEF</sequence>
<organism evidence="11 12">
    <name type="scientific">Thalassolituus oleivorans MIL-1</name>
    <dbReference type="NCBI Taxonomy" id="1298593"/>
    <lineage>
        <taxon>Bacteria</taxon>
        <taxon>Pseudomonadati</taxon>
        <taxon>Pseudomonadota</taxon>
        <taxon>Gammaproteobacteria</taxon>
        <taxon>Oceanospirillales</taxon>
        <taxon>Oceanospirillaceae</taxon>
        <taxon>Thalassolituus</taxon>
    </lineage>
</organism>
<feature type="domain" description="TonB-dependent receptor plug" evidence="10">
    <location>
        <begin position="88"/>
        <end position="187"/>
    </location>
</feature>